<keyword evidence="2" id="KW-1185">Reference proteome</keyword>
<proteinExistence type="predicted"/>
<protein>
    <submittedName>
        <fullName evidence="1">Uncharacterized protein</fullName>
    </submittedName>
</protein>
<dbReference type="Proteomes" id="UP001174839">
    <property type="component" value="Unassembled WGS sequence"/>
</dbReference>
<gene>
    <name evidence="1" type="ORF">QU605_00930</name>
</gene>
<comment type="caution">
    <text evidence="1">The sequence shown here is derived from an EMBL/GenBank/DDBJ whole genome shotgun (WGS) entry which is preliminary data.</text>
</comment>
<evidence type="ECO:0000313" key="1">
    <source>
        <dbReference type="EMBL" id="MDM9630014.1"/>
    </source>
</evidence>
<accession>A0ABT7WAS8</accession>
<dbReference type="RefSeq" id="WP_289723380.1">
    <property type="nucleotide sequence ID" value="NZ_JAUDUY010000001.1"/>
</dbReference>
<name>A0ABT7WAS8_9FLAO</name>
<sequence length="517" mass="60047">MLRNLCLLAGILTLWVCNGQEMPLDYEFGDKYKDRYKYSNLLTFSETVSSDKILVRGYYSGLLVRPKGYLIERYDSELKLLEEYNYKYKDGDFVHGLVANDQIYLLFLEYDSEKQTYQYTVHQSPVGNYNFTVRNLLSLKADYVDQPIEKNYYNRSFKSGFSTTVLSDPDSRVFAISILQSQNKELSHRILVYNNKLEQIMDKDFSSESEEKNYAFEELAVSPDLSSVYLVGKAYFRKRRFKAEERKFQYELLRLHNGGIKTQVFDDVPGKYSEGVKPLWNGNKLICAGFYADRKDNRYNGLQYLVLDPEKLTVLKRKYNPFSEQFMIDKFGQESDKVVKNLVFKGAQFTEDGSLLFNAEEFFMTESMQANASGGRVRIQRFHHNDIISAKLDSEGNLIWARNINKTEVTQGDGAYTSYSSYSKDGQTYFFLCLATEEPQLIGKERLIFKQGYSRSRNVFVIRLDSEGSLSYEKIIDSDEARLPFMVSMPFVDSDSDKLLFYAKQGSRKQLVSIKVR</sequence>
<reference evidence="1" key="1">
    <citation type="submission" date="2023-06" db="EMBL/GenBank/DDBJ databases">
        <title>Robiginitalea aurantiacus sp. nov. and Algoriphagus sediminis sp. nov., isolated from coastal sediment.</title>
        <authorList>
            <person name="Zhou Z.Y."/>
            <person name="An J."/>
            <person name="Jia Y.W."/>
            <person name="Du Z.J."/>
        </authorList>
    </citation>
    <scope>NUCLEOTIDE SEQUENCE</scope>
    <source>
        <strain evidence="1">M39</strain>
    </source>
</reference>
<evidence type="ECO:0000313" key="2">
    <source>
        <dbReference type="Proteomes" id="UP001174839"/>
    </source>
</evidence>
<organism evidence="1 2">
    <name type="scientific">Robiginitalea aurantiaca</name>
    <dbReference type="NCBI Taxonomy" id="3056915"/>
    <lineage>
        <taxon>Bacteria</taxon>
        <taxon>Pseudomonadati</taxon>
        <taxon>Bacteroidota</taxon>
        <taxon>Flavobacteriia</taxon>
        <taxon>Flavobacteriales</taxon>
        <taxon>Flavobacteriaceae</taxon>
        <taxon>Robiginitalea</taxon>
    </lineage>
</organism>
<dbReference type="EMBL" id="JAUDUY010000001">
    <property type="protein sequence ID" value="MDM9630014.1"/>
    <property type="molecule type" value="Genomic_DNA"/>
</dbReference>